<reference evidence="2 3" key="1">
    <citation type="submission" date="2015-01" db="EMBL/GenBank/DDBJ databases">
        <title>Paenibacillus swuensis/DY6/whole genome sequencing.</title>
        <authorList>
            <person name="Kim M.K."/>
            <person name="Srinivasan S."/>
            <person name="Lee J.-J."/>
        </authorList>
    </citation>
    <scope>NUCLEOTIDE SEQUENCE [LARGE SCALE GENOMIC DNA]</scope>
    <source>
        <strain evidence="2 3">DY6</strain>
    </source>
</reference>
<dbReference type="Proteomes" id="UP000076927">
    <property type="component" value="Chromosome"/>
</dbReference>
<dbReference type="STRING" id="1178515.SY83_09570"/>
<name>A0A172THW6_9BACL</name>
<feature type="transmembrane region" description="Helical" evidence="1">
    <location>
        <begin position="54"/>
        <end position="74"/>
    </location>
</feature>
<keyword evidence="1" id="KW-1133">Transmembrane helix</keyword>
<feature type="transmembrane region" description="Helical" evidence="1">
    <location>
        <begin position="15"/>
        <end position="34"/>
    </location>
</feature>
<dbReference type="AlphaFoldDB" id="A0A172THW6"/>
<evidence type="ECO:0000313" key="3">
    <source>
        <dbReference type="Proteomes" id="UP000076927"/>
    </source>
</evidence>
<evidence type="ECO:0008006" key="4">
    <source>
        <dbReference type="Google" id="ProtNLM"/>
    </source>
</evidence>
<dbReference type="EMBL" id="CP011388">
    <property type="protein sequence ID" value="ANE46484.1"/>
    <property type="molecule type" value="Genomic_DNA"/>
</dbReference>
<keyword evidence="3" id="KW-1185">Reference proteome</keyword>
<evidence type="ECO:0000313" key="2">
    <source>
        <dbReference type="EMBL" id="ANE46484.1"/>
    </source>
</evidence>
<protein>
    <recommendedName>
        <fullName evidence="4">DUF1772 domain-containing protein</fullName>
    </recommendedName>
</protein>
<proteinExistence type="predicted"/>
<dbReference type="OrthoDB" id="963872at2"/>
<keyword evidence="1" id="KW-0812">Transmembrane</keyword>
<accession>A0A172THW6</accession>
<dbReference type="RefSeq" id="WP_068606039.1">
    <property type="nucleotide sequence ID" value="NZ_CP011388.1"/>
</dbReference>
<feature type="transmembrane region" description="Helical" evidence="1">
    <location>
        <begin position="86"/>
        <end position="106"/>
    </location>
</feature>
<keyword evidence="1" id="KW-0472">Membrane</keyword>
<gene>
    <name evidence="2" type="ORF">SY83_09570</name>
</gene>
<dbReference type="PATRIC" id="fig|1178515.4.peg.1914"/>
<sequence length="154" mass="17295">MEQTSRTRRVLKETLLWLFIINLGIAFGAGLYEGRVVVPGWSGTSPSLWPNTGILFWAYVTTVPLTLLTIANAVAAWTTKGPRRRWYIVAVTLIIIERAVTFSYFIPTMIGLMDSNSLSQGEIDRVLSQWEALNYGRHLLNLAGWLAALKVLTR</sequence>
<evidence type="ECO:0000256" key="1">
    <source>
        <dbReference type="SAM" id="Phobius"/>
    </source>
</evidence>
<dbReference type="KEGG" id="pswu:SY83_09570"/>
<organism evidence="2 3">
    <name type="scientific">Paenibacillus swuensis</name>
    <dbReference type="NCBI Taxonomy" id="1178515"/>
    <lineage>
        <taxon>Bacteria</taxon>
        <taxon>Bacillati</taxon>
        <taxon>Bacillota</taxon>
        <taxon>Bacilli</taxon>
        <taxon>Bacillales</taxon>
        <taxon>Paenibacillaceae</taxon>
        <taxon>Paenibacillus</taxon>
    </lineage>
</organism>